<keyword evidence="18" id="KW-1185">Reference proteome</keyword>
<dbReference type="GO" id="GO:0003697">
    <property type="term" value="F:single-stranded DNA binding"/>
    <property type="evidence" value="ECO:0007669"/>
    <property type="project" value="InterPro"/>
</dbReference>
<dbReference type="GO" id="GO:0005737">
    <property type="term" value="C:cytoplasm"/>
    <property type="evidence" value="ECO:0000318"/>
    <property type="project" value="GO_Central"/>
</dbReference>
<gene>
    <name evidence="17" type="ORF">NEMVEDRAFT_v1g215929</name>
</gene>
<dbReference type="FunCoup" id="A7SQQ6">
    <property type="interactions" value="1082"/>
</dbReference>
<dbReference type="OMA" id="DAFHFTI"/>
<evidence type="ECO:0000256" key="13">
    <source>
        <dbReference type="ARBA" id="ARBA00025374"/>
    </source>
</evidence>
<evidence type="ECO:0000313" key="18">
    <source>
        <dbReference type="Proteomes" id="UP000001593"/>
    </source>
</evidence>
<dbReference type="eggNOG" id="KOG3067">
    <property type="taxonomic scope" value="Eukaryota"/>
</dbReference>
<dbReference type="Gene3D" id="1.20.58.190">
    <property type="entry name" value="Translin, domain 1"/>
    <property type="match status" value="1"/>
</dbReference>
<dbReference type="EMBL" id="DS469749">
    <property type="protein sequence ID" value="EDO33952.1"/>
    <property type="molecule type" value="Genomic_DNA"/>
</dbReference>
<dbReference type="HOGENOM" id="CLU_079179_0_0_1"/>
<organism evidence="17 18">
    <name type="scientific">Nematostella vectensis</name>
    <name type="common">Starlet sea anemone</name>
    <dbReference type="NCBI Taxonomy" id="45351"/>
    <lineage>
        <taxon>Eukaryota</taxon>
        <taxon>Metazoa</taxon>
        <taxon>Cnidaria</taxon>
        <taxon>Anthozoa</taxon>
        <taxon>Hexacorallia</taxon>
        <taxon>Actiniaria</taxon>
        <taxon>Edwardsiidae</taxon>
        <taxon>Nematostella</taxon>
    </lineage>
</organism>
<dbReference type="Proteomes" id="UP000001593">
    <property type="component" value="Unassembled WGS sequence"/>
</dbReference>
<dbReference type="Gene3D" id="1.20.58.200">
    <property type="entry name" value="Translin, domain 2"/>
    <property type="match status" value="1"/>
</dbReference>
<keyword evidence="8" id="KW-0255">Endonuclease</keyword>
<keyword evidence="16" id="KW-0479">Metal-binding</keyword>
<dbReference type="Pfam" id="PF01997">
    <property type="entry name" value="Translin"/>
    <property type="match status" value="1"/>
</dbReference>
<dbReference type="CDD" id="cd14819">
    <property type="entry name" value="Translin"/>
    <property type="match status" value="1"/>
</dbReference>
<dbReference type="GO" id="GO:0004519">
    <property type="term" value="F:endonuclease activity"/>
    <property type="evidence" value="ECO:0007669"/>
    <property type="project" value="UniProtKB-KW"/>
</dbReference>
<evidence type="ECO:0000256" key="9">
    <source>
        <dbReference type="ARBA" id="ARBA00022801"/>
    </source>
</evidence>
<feature type="binding site" evidence="16">
    <location>
        <position position="157"/>
    </location>
    <ligand>
        <name>Mg(2+)</name>
        <dbReference type="ChEBI" id="CHEBI:18420"/>
    </ligand>
</feature>
<dbReference type="STRING" id="45351.A7SQQ6"/>
<evidence type="ECO:0000256" key="3">
    <source>
        <dbReference type="ARBA" id="ARBA00005902"/>
    </source>
</evidence>
<keyword evidence="7" id="KW-0540">Nuclease</keyword>
<comment type="subcellular location">
    <subcellularLocation>
        <location evidence="2">Cytoplasm</location>
    </subcellularLocation>
    <subcellularLocation>
        <location evidence="1">Nucleus</location>
    </subcellularLocation>
</comment>
<dbReference type="PhylomeDB" id="A7SQQ6"/>
<evidence type="ECO:0000256" key="1">
    <source>
        <dbReference type="ARBA" id="ARBA00004123"/>
    </source>
</evidence>
<keyword evidence="9" id="KW-0378">Hydrolase</keyword>
<reference evidence="17 18" key="1">
    <citation type="journal article" date="2007" name="Science">
        <title>Sea anemone genome reveals ancestral eumetazoan gene repertoire and genomic organization.</title>
        <authorList>
            <person name="Putnam N.H."/>
            <person name="Srivastava M."/>
            <person name="Hellsten U."/>
            <person name="Dirks B."/>
            <person name="Chapman J."/>
            <person name="Salamov A."/>
            <person name="Terry A."/>
            <person name="Shapiro H."/>
            <person name="Lindquist E."/>
            <person name="Kapitonov V.V."/>
            <person name="Jurka J."/>
            <person name="Genikhovich G."/>
            <person name="Grigoriev I.V."/>
            <person name="Lucas S.M."/>
            <person name="Steele R.E."/>
            <person name="Finnerty J.R."/>
            <person name="Technau U."/>
            <person name="Martindale M.Q."/>
            <person name="Rokhsar D.S."/>
        </authorList>
    </citation>
    <scope>NUCLEOTIDE SEQUENCE [LARGE SCALE GENOMIC DNA]</scope>
    <source>
        <strain evidence="18">CH2 X CH6</strain>
    </source>
</reference>
<keyword evidence="6" id="KW-0963">Cytoplasm</keyword>
<dbReference type="GO" id="GO:0016787">
    <property type="term" value="F:hydrolase activity"/>
    <property type="evidence" value="ECO:0007669"/>
    <property type="project" value="UniProtKB-KW"/>
</dbReference>
<evidence type="ECO:0000256" key="7">
    <source>
        <dbReference type="ARBA" id="ARBA00022722"/>
    </source>
</evidence>
<keyword evidence="11" id="KW-0238">DNA-binding</keyword>
<sequence>MADDTSESGDNSISSIFGGIQQGFANEQREIEEIKILVGSLEKTAREILTVLQKVHQQPSKEDVCTKGREMFALAQRQYAELASKIQPEKYFRFYNHWMVVNQQFAFLASFLLYLESETLPTKKDVADLLNVKVTREEGFHLVLYDYLIGLLSLASEVSRFALNCVTAKYYGWPLKISAFLGELDAGFRLLNLKNDFLRKKYDGLKYDLKKVEEVVYDLSIRGYNPNVTTIT</sequence>
<evidence type="ECO:0000256" key="15">
    <source>
        <dbReference type="ARBA" id="ARBA00030513"/>
    </source>
</evidence>
<evidence type="ECO:0000256" key="10">
    <source>
        <dbReference type="ARBA" id="ARBA00022884"/>
    </source>
</evidence>
<dbReference type="FunFam" id="1.20.58.200:FF:000002">
    <property type="entry name" value="Putative translin"/>
    <property type="match status" value="1"/>
</dbReference>
<dbReference type="GO" id="GO:0043565">
    <property type="term" value="F:sequence-specific DNA binding"/>
    <property type="evidence" value="ECO:0007669"/>
    <property type="project" value="InterPro"/>
</dbReference>
<keyword evidence="12" id="KW-0539">Nucleus</keyword>
<dbReference type="GO" id="GO:0016070">
    <property type="term" value="P:RNA metabolic process"/>
    <property type="evidence" value="ECO:0007669"/>
    <property type="project" value="InterPro"/>
</dbReference>
<dbReference type="SUPFAM" id="SSF74784">
    <property type="entry name" value="Translin"/>
    <property type="match status" value="1"/>
</dbReference>
<evidence type="ECO:0000256" key="14">
    <source>
        <dbReference type="ARBA" id="ARBA00025410"/>
    </source>
</evidence>
<evidence type="ECO:0000256" key="12">
    <source>
        <dbReference type="ARBA" id="ARBA00023242"/>
    </source>
</evidence>
<dbReference type="InterPro" id="IPR036081">
    <property type="entry name" value="Translin_sf"/>
</dbReference>
<dbReference type="PANTHER" id="PTHR10741">
    <property type="entry name" value="TRANSLIN AND TRANSLIN ASSOCIATED PROTEIN X"/>
    <property type="match status" value="1"/>
</dbReference>
<dbReference type="InterPro" id="IPR033956">
    <property type="entry name" value="Translin"/>
</dbReference>
<dbReference type="GO" id="GO:0003723">
    <property type="term" value="F:RNA binding"/>
    <property type="evidence" value="ECO:0000318"/>
    <property type="project" value="GO_Central"/>
</dbReference>
<name>A7SQQ6_NEMVE</name>
<dbReference type="AlphaFoldDB" id="A7SQQ6"/>
<dbReference type="InParanoid" id="A7SQQ6"/>
<evidence type="ECO:0000256" key="5">
    <source>
        <dbReference type="ARBA" id="ARBA00022196"/>
    </source>
</evidence>
<evidence type="ECO:0000256" key="4">
    <source>
        <dbReference type="ARBA" id="ARBA00011685"/>
    </source>
</evidence>
<evidence type="ECO:0000313" key="17">
    <source>
        <dbReference type="EMBL" id="EDO33952.1"/>
    </source>
</evidence>
<dbReference type="GO" id="GO:0005634">
    <property type="term" value="C:nucleus"/>
    <property type="evidence" value="ECO:0000318"/>
    <property type="project" value="GO_Central"/>
</dbReference>
<evidence type="ECO:0000256" key="6">
    <source>
        <dbReference type="ARBA" id="ARBA00022490"/>
    </source>
</evidence>
<keyword evidence="16" id="KW-0460">Magnesium</keyword>
<dbReference type="GO" id="GO:0046872">
    <property type="term" value="F:metal ion binding"/>
    <property type="evidence" value="ECO:0007669"/>
    <property type="project" value="UniProtKB-KW"/>
</dbReference>
<dbReference type="FunFam" id="1.20.58.190:FF:000001">
    <property type="entry name" value="Translin"/>
    <property type="match status" value="1"/>
</dbReference>
<dbReference type="InterPro" id="IPR016068">
    <property type="entry name" value="Translin_N"/>
</dbReference>
<comment type="subunit">
    <text evidence="4">Ring-shaped heterooctamer of six TSN and two TSNAX subunits, DNA/RNA binding occurs inside the ring.</text>
</comment>
<accession>A7SQQ6</accession>
<comment type="similarity">
    <text evidence="3">Belongs to the translin family.</text>
</comment>
<comment type="function">
    <text evidence="14">Exhibits both single-stranded and double-stranded endoribonuclease activity. May act as an activator of RNA-induced silencing complex (RISC) by facilitating endonucleolytic cleavage of the siRNA passenger strand.</text>
</comment>
<proteinExistence type="inferred from homology"/>
<protein>
    <recommendedName>
        <fullName evidence="5">Translin</fullName>
    </recommendedName>
    <alternativeName>
        <fullName evidence="15">Component 3 of promoter of RISC</fullName>
    </alternativeName>
</protein>
<dbReference type="InterPro" id="IPR016069">
    <property type="entry name" value="Translin_C"/>
</dbReference>
<comment type="function">
    <text evidence="13">DNA-binding protein that specifically recognizes consensus sequences at the breakpoint junctions in chromosomal translocations, mostly involving immunoglobulin (Ig)/T-cell receptor gene segments. Seems to recognize single-stranded DNA ends generated by staggered breaks occurring at recombination hot spots.</text>
</comment>
<dbReference type="InterPro" id="IPR002848">
    <property type="entry name" value="Translin_fam"/>
</dbReference>
<keyword evidence="10" id="KW-0694">RNA-binding</keyword>
<evidence type="ECO:0000256" key="16">
    <source>
        <dbReference type="PIRSR" id="PIRSR602848-1"/>
    </source>
</evidence>
<evidence type="ECO:0000256" key="8">
    <source>
        <dbReference type="ARBA" id="ARBA00022759"/>
    </source>
</evidence>
<evidence type="ECO:0000256" key="11">
    <source>
        <dbReference type="ARBA" id="ARBA00023125"/>
    </source>
</evidence>
<evidence type="ECO:0000256" key="2">
    <source>
        <dbReference type="ARBA" id="ARBA00004496"/>
    </source>
</evidence>